<reference evidence="2" key="1">
    <citation type="submission" date="2023-05" db="EMBL/GenBank/DDBJ databases">
        <title>Nepenthes gracilis genome sequencing.</title>
        <authorList>
            <person name="Fukushima K."/>
        </authorList>
    </citation>
    <scope>NUCLEOTIDE SEQUENCE</scope>
    <source>
        <strain evidence="2">SING2019-196</strain>
    </source>
</reference>
<dbReference type="EMBL" id="BSYO01000016">
    <property type="protein sequence ID" value="GMH16429.1"/>
    <property type="molecule type" value="Genomic_DNA"/>
</dbReference>
<dbReference type="Proteomes" id="UP001279734">
    <property type="component" value="Unassembled WGS sequence"/>
</dbReference>
<keyword evidence="3" id="KW-1185">Reference proteome</keyword>
<accession>A0AAD3ST91</accession>
<dbReference type="AlphaFoldDB" id="A0AAD3ST91"/>
<evidence type="ECO:0000256" key="1">
    <source>
        <dbReference type="SAM" id="MobiDB-lite"/>
    </source>
</evidence>
<feature type="region of interest" description="Disordered" evidence="1">
    <location>
        <begin position="60"/>
        <end position="91"/>
    </location>
</feature>
<evidence type="ECO:0000313" key="2">
    <source>
        <dbReference type="EMBL" id="GMH16429.1"/>
    </source>
</evidence>
<protein>
    <submittedName>
        <fullName evidence="2">Uncharacterized protein</fullName>
    </submittedName>
</protein>
<proteinExistence type="predicted"/>
<feature type="compositionally biased region" description="Basic residues" evidence="1">
    <location>
        <begin position="69"/>
        <end position="78"/>
    </location>
</feature>
<organism evidence="2 3">
    <name type="scientific">Nepenthes gracilis</name>
    <name type="common">Slender pitcher plant</name>
    <dbReference type="NCBI Taxonomy" id="150966"/>
    <lineage>
        <taxon>Eukaryota</taxon>
        <taxon>Viridiplantae</taxon>
        <taxon>Streptophyta</taxon>
        <taxon>Embryophyta</taxon>
        <taxon>Tracheophyta</taxon>
        <taxon>Spermatophyta</taxon>
        <taxon>Magnoliopsida</taxon>
        <taxon>eudicotyledons</taxon>
        <taxon>Gunneridae</taxon>
        <taxon>Pentapetalae</taxon>
        <taxon>Caryophyllales</taxon>
        <taxon>Nepenthaceae</taxon>
        <taxon>Nepenthes</taxon>
    </lineage>
</organism>
<name>A0AAD3ST91_NEPGR</name>
<gene>
    <name evidence="2" type="ORF">Nepgr_018270</name>
</gene>
<evidence type="ECO:0000313" key="3">
    <source>
        <dbReference type="Proteomes" id="UP001279734"/>
    </source>
</evidence>
<comment type="caution">
    <text evidence="2">The sequence shown here is derived from an EMBL/GenBank/DDBJ whole genome shotgun (WGS) entry which is preliminary data.</text>
</comment>
<sequence>MLPRRGLRTHFTHSVEIQKAEVFDEEMQRLKYQEGHSEVEYLTRGENGDEVIYHIDYHGVMTHPAPTPKHPKHPKPQKTVRPLSSGAPPSS</sequence>